<reference evidence="3 4" key="1">
    <citation type="journal article" date="2007" name="Proc. Natl. Acad. Sci. U.S.A.">
        <title>Characterization of a marine gammaproteobacterium capable of aerobic anoxygenic photosynthesis.</title>
        <authorList>
            <person name="Fuchs B.M."/>
            <person name="Spring S."/>
            <person name="Teeling H."/>
            <person name="Quast C."/>
            <person name="Wulf J."/>
            <person name="Schattenhofer M."/>
            <person name="Yan S."/>
            <person name="Ferriera S."/>
            <person name="Johnson J."/>
            <person name="Glockner F.O."/>
            <person name="Amann R."/>
        </authorList>
    </citation>
    <scope>NUCLEOTIDE SEQUENCE [LARGE SCALE GENOMIC DNA]</scope>
    <source>
        <strain evidence="3">KT71</strain>
    </source>
</reference>
<proteinExistence type="predicted"/>
<dbReference type="PANTHER" id="PTHR40031:SF1">
    <property type="entry name" value="MEMBRANE-BOUND METAL-DEPENDENT HYDROLASE"/>
    <property type="match status" value="1"/>
</dbReference>
<keyword evidence="3" id="KW-0378">Hydrolase</keyword>
<keyword evidence="2" id="KW-0472">Membrane</keyword>
<sequence>MDPVSQGALGAALPQSLARAEHTGLAMLCGIAGGMAPDLDVLIRSSNDPLLFLEYHRQFTHSLVFIPVGALMVGFTLWAVFGRRRAWSFRETYVFSLLGYATHALLDACTSYGTLLFWPFSDQRFAWNNVSIIDPLLTLPLIGLIILSRFRRRRWPAALGMLWVVAYLSAGVVARDAAEDVGRKIARSRGHDPLVVEAKPSFANLLLWKTIYRQGNDYFVDAVRLGREPVIYPGSTVPALDLRRDLPWLQANSLQARDVERFRWFSMGYLALDPRFPDQVMDIRYSMLPNEILPLWSIQLDKGAQGSQHVRYRVSRERGPDTFQRLWRMIRGLPLKDTPGDSPAGLGGAQLPVND</sequence>
<dbReference type="Proteomes" id="UP000019205">
    <property type="component" value="Chromosome"/>
</dbReference>
<keyword evidence="2" id="KW-1133">Transmembrane helix</keyword>
<dbReference type="InterPro" id="IPR007404">
    <property type="entry name" value="YdjM-like"/>
</dbReference>
<dbReference type="PANTHER" id="PTHR40031">
    <property type="entry name" value="HYPOTHETICAL MEMBRANE SPANNING PROTEIN"/>
    <property type="match status" value="1"/>
</dbReference>
<evidence type="ECO:0000256" key="1">
    <source>
        <dbReference type="SAM" id="MobiDB-lite"/>
    </source>
</evidence>
<dbReference type="HOGENOM" id="CLU_067817_0_0_6"/>
<protein>
    <submittedName>
        <fullName evidence="3">Putative membrane-bound metal-dependent hydrolase</fullName>
    </submittedName>
</protein>
<feature type="transmembrane region" description="Helical" evidence="2">
    <location>
        <begin position="155"/>
        <end position="174"/>
    </location>
</feature>
<dbReference type="STRING" id="314285.KT71_14699"/>
<evidence type="ECO:0000256" key="2">
    <source>
        <dbReference type="SAM" id="Phobius"/>
    </source>
</evidence>
<evidence type="ECO:0000313" key="4">
    <source>
        <dbReference type="Proteomes" id="UP000019205"/>
    </source>
</evidence>
<keyword evidence="4" id="KW-1185">Reference proteome</keyword>
<dbReference type="OrthoDB" id="9781927at2"/>
<evidence type="ECO:0000313" key="3">
    <source>
        <dbReference type="EMBL" id="EAQ97828.1"/>
    </source>
</evidence>
<dbReference type="GO" id="GO:0016787">
    <property type="term" value="F:hydrolase activity"/>
    <property type="evidence" value="ECO:0007669"/>
    <property type="project" value="UniProtKB-KW"/>
</dbReference>
<comment type="caution">
    <text evidence="3">The sequence shown here is derived from an EMBL/GenBank/DDBJ whole genome shotgun (WGS) entry which is preliminary data.</text>
</comment>
<feature type="transmembrane region" description="Helical" evidence="2">
    <location>
        <begin position="59"/>
        <end position="81"/>
    </location>
</feature>
<name>A4A833_9GAMM</name>
<organism evidence="3 4">
    <name type="scientific">Congregibacter litoralis KT71</name>
    <dbReference type="NCBI Taxonomy" id="314285"/>
    <lineage>
        <taxon>Bacteria</taxon>
        <taxon>Pseudomonadati</taxon>
        <taxon>Pseudomonadota</taxon>
        <taxon>Gammaproteobacteria</taxon>
        <taxon>Cellvibrionales</taxon>
        <taxon>Halieaceae</taxon>
        <taxon>Congregibacter</taxon>
    </lineage>
</organism>
<feature type="transmembrane region" description="Helical" evidence="2">
    <location>
        <begin position="130"/>
        <end position="148"/>
    </location>
</feature>
<accession>A4A833</accession>
<dbReference type="AlphaFoldDB" id="A4A833"/>
<dbReference type="Pfam" id="PF04307">
    <property type="entry name" value="YdjM"/>
    <property type="match status" value="1"/>
</dbReference>
<feature type="transmembrane region" description="Helical" evidence="2">
    <location>
        <begin position="93"/>
        <end position="118"/>
    </location>
</feature>
<keyword evidence="2" id="KW-0812">Transmembrane</keyword>
<dbReference type="InterPro" id="IPR053170">
    <property type="entry name" value="Transcription_regulator"/>
</dbReference>
<dbReference type="RefSeq" id="WP_008295378.1">
    <property type="nucleotide sequence ID" value="NZ_CM002299.1"/>
</dbReference>
<gene>
    <name evidence="3" type="ORF">KT71_14699</name>
</gene>
<reference evidence="3 4" key="2">
    <citation type="journal article" date="2009" name="PLoS ONE">
        <title>The photosynthetic apparatus and its regulation in the aerobic gammaproteobacterium Congregibacter litoralis gen. nov., sp. nov.</title>
        <authorList>
            <person name="Spring S."/>
            <person name="Lunsdorf H."/>
            <person name="Fuchs B.M."/>
            <person name="Tindall B.J."/>
        </authorList>
    </citation>
    <scope>NUCLEOTIDE SEQUENCE [LARGE SCALE GENOMIC DNA]</scope>
    <source>
        <strain evidence="3">KT71</strain>
    </source>
</reference>
<dbReference type="eggNOG" id="COG1988">
    <property type="taxonomic scope" value="Bacteria"/>
</dbReference>
<feature type="region of interest" description="Disordered" evidence="1">
    <location>
        <begin position="334"/>
        <end position="355"/>
    </location>
</feature>
<dbReference type="EMBL" id="AAOA02000001">
    <property type="protein sequence ID" value="EAQ97828.1"/>
    <property type="molecule type" value="Genomic_DNA"/>
</dbReference>